<organism evidence="2 3">
    <name type="scientific">Cladosporium halotolerans</name>
    <dbReference type="NCBI Taxonomy" id="1052096"/>
    <lineage>
        <taxon>Eukaryota</taxon>
        <taxon>Fungi</taxon>
        <taxon>Dikarya</taxon>
        <taxon>Ascomycota</taxon>
        <taxon>Pezizomycotina</taxon>
        <taxon>Dothideomycetes</taxon>
        <taxon>Dothideomycetidae</taxon>
        <taxon>Cladosporiales</taxon>
        <taxon>Cladosporiaceae</taxon>
        <taxon>Cladosporium</taxon>
    </lineage>
</organism>
<dbReference type="GeneID" id="96007482"/>
<dbReference type="Proteomes" id="UP000803884">
    <property type="component" value="Unassembled WGS sequence"/>
</dbReference>
<dbReference type="EMBL" id="JAAQHG020000018">
    <property type="protein sequence ID" value="KAL1585654.1"/>
    <property type="molecule type" value="Genomic_DNA"/>
</dbReference>
<dbReference type="InterPro" id="IPR022025">
    <property type="entry name" value="Amidoligase_2"/>
</dbReference>
<evidence type="ECO:0000313" key="3">
    <source>
        <dbReference type="Proteomes" id="UP000803884"/>
    </source>
</evidence>
<dbReference type="AlphaFoldDB" id="A0AB34KKV7"/>
<evidence type="ECO:0000256" key="1">
    <source>
        <dbReference type="SAM" id="MobiDB-lite"/>
    </source>
</evidence>
<accession>A0AB34KKV7</accession>
<name>A0AB34KKV7_9PEZI</name>
<comment type="caution">
    <text evidence="2">The sequence shown here is derived from an EMBL/GenBank/DDBJ whole genome shotgun (WGS) entry which is preliminary data.</text>
</comment>
<proteinExistence type="predicted"/>
<gene>
    <name evidence="2" type="ORF">WHR41_06039</name>
</gene>
<dbReference type="PANTHER" id="PTHR36847:SF1">
    <property type="entry name" value="AMIDOLIGASE ENZYME"/>
    <property type="match status" value="1"/>
</dbReference>
<feature type="region of interest" description="Disordered" evidence="1">
    <location>
        <begin position="1"/>
        <end position="23"/>
    </location>
</feature>
<evidence type="ECO:0008006" key="4">
    <source>
        <dbReference type="Google" id="ProtNLM"/>
    </source>
</evidence>
<dbReference type="Pfam" id="PF12224">
    <property type="entry name" value="Amidoligase_2"/>
    <property type="match status" value="1"/>
</dbReference>
<keyword evidence="3" id="KW-1185">Reference proteome</keyword>
<evidence type="ECO:0000313" key="2">
    <source>
        <dbReference type="EMBL" id="KAL1585654.1"/>
    </source>
</evidence>
<dbReference type="PANTHER" id="PTHR36847">
    <property type="entry name" value="AMIDOLIGASE ENZYME"/>
    <property type="match status" value="1"/>
</dbReference>
<sequence>MANKQAQGAGRLSNTNTGSQGTVNSKLDLDHMTFGIELEFVVIWPTGCFNRLCLEGMSNAVKALTHLMNKKGIPTESLYSPMHGAPRFSRWNISKDCHSLTDAEYKRLPPGYTEEPVEISSRKLSFADENWQQEVASVLETVNQLRDFGCLVVTNQTCGFHVHIGFGDEFVPLKACKNVFQVATALERCFDQLHTTSRILPGDGASYNKPKHFNAPLSWFHTHAASEVNIEGDPTVFHWLQNIELCNSYDEISSMFQVEVPSIMGPRYVDAHNSVLNFDNCVSSNFSNPAMATGTVEWRQHESTLHFLDIQAWVVLVANVVQFCNTASAKEVFALCANAWNHDFSIFNLMEAIGCTPGHIAYYRTRRSVAHYDGCAGGAVRTRISLEAGEYIGLEALRIQNVVDNFQRNSPFGVNVVSSQKLYSGAQGRRMGFDTFTIWSANTLFDRVVREAAPGRDTMSVAKRLAFCWMSHS</sequence>
<reference evidence="2 3" key="1">
    <citation type="journal article" date="2020" name="Microbiol. Resour. Announc.">
        <title>Draft Genome Sequence of a Cladosporium Species Isolated from the Mesophotic Ascidian Didemnum maculosum.</title>
        <authorList>
            <person name="Gioti A."/>
            <person name="Siaperas R."/>
            <person name="Nikolaivits E."/>
            <person name="Le Goff G."/>
            <person name="Ouazzani J."/>
            <person name="Kotoulas G."/>
            <person name="Topakas E."/>
        </authorList>
    </citation>
    <scope>NUCLEOTIDE SEQUENCE [LARGE SCALE GENOMIC DNA]</scope>
    <source>
        <strain evidence="2 3">TM138-S3</strain>
    </source>
</reference>
<protein>
    <recommendedName>
        <fullName evidence="4">Amidoligase enzyme</fullName>
    </recommendedName>
</protein>
<dbReference type="RefSeq" id="XP_069228760.1">
    <property type="nucleotide sequence ID" value="XM_069374644.1"/>
</dbReference>